<dbReference type="InterPro" id="IPR007263">
    <property type="entry name" value="DCC1-like"/>
</dbReference>
<dbReference type="Proteomes" id="UP001180481">
    <property type="component" value="Chromosome"/>
</dbReference>
<gene>
    <name evidence="1" type="ORF">RF683_04660</name>
</gene>
<name>A0ABY9RBX3_9FLAO</name>
<protein>
    <submittedName>
        <fullName evidence="1">DCC1-like thiol-disulfide oxidoreductase family protein</fullName>
    </submittedName>
</protein>
<organism evidence="1 2">
    <name type="scientific">Flavobacterium nakdongensis</name>
    <dbReference type="NCBI Taxonomy" id="3073563"/>
    <lineage>
        <taxon>Bacteria</taxon>
        <taxon>Pseudomonadati</taxon>
        <taxon>Bacteroidota</taxon>
        <taxon>Flavobacteriia</taxon>
        <taxon>Flavobacteriales</taxon>
        <taxon>Flavobacteriaceae</taxon>
        <taxon>Flavobacterium</taxon>
    </lineage>
</organism>
<dbReference type="RefSeq" id="WP_309533030.1">
    <property type="nucleotide sequence ID" value="NZ_CP133721.1"/>
</dbReference>
<dbReference type="EMBL" id="CP133721">
    <property type="protein sequence ID" value="WMW78738.1"/>
    <property type="molecule type" value="Genomic_DNA"/>
</dbReference>
<accession>A0ABY9RBX3</accession>
<sequence length="140" mass="16234">MELPKDKKIILFDGVCNYCNEKVNFIIKYDVKDIFRFAALQSEIGQEIVKQLGINSSIDSIILVEPGNAYYIKSEAIFKILKQLNTPLKGFILFNILPSLVKDMVYEYVAKNRYKWYGKKEVCMIPSPTIQSKFLDYCEV</sequence>
<evidence type="ECO:0000313" key="2">
    <source>
        <dbReference type="Proteomes" id="UP001180481"/>
    </source>
</evidence>
<keyword evidence="2" id="KW-1185">Reference proteome</keyword>
<reference evidence="1" key="1">
    <citation type="submission" date="2023-09" db="EMBL/GenBank/DDBJ databases">
        <title>Flavobacterium sp. 20NA77.7 isolated from freshwater.</title>
        <authorList>
            <person name="Le V."/>
            <person name="Ko S.-R."/>
            <person name="Ahn C.-Y."/>
            <person name="Oh H.-M."/>
        </authorList>
    </citation>
    <scope>NUCLEOTIDE SEQUENCE</scope>
    <source>
        <strain evidence="1">20NA77.7</strain>
    </source>
</reference>
<proteinExistence type="predicted"/>
<dbReference type="InterPro" id="IPR052927">
    <property type="entry name" value="DCC_oxidoreductase"/>
</dbReference>
<dbReference type="PANTHER" id="PTHR33639">
    <property type="entry name" value="THIOL-DISULFIDE OXIDOREDUCTASE DCC"/>
    <property type="match status" value="1"/>
</dbReference>
<dbReference type="PANTHER" id="PTHR33639:SF2">
    <property type="entry name" value="DUF393 DOMAIN-CONTAINING PROTEIN"/>
    <property type="match status" value="1"/>
</dbReference>
<dbReference type="Pfam" id="PF04134">
    <property type="entry name" value="DCC1-like"/>
    <property type="match status" value="1"/>
</dbReference>
<evidence type="ECO:0000313" key="1">
    <source>
        <dbReference type="EMBL" id="WMW78738.1"/>
    </source>
</evidence>